<evidence type="ECO:0000256" key="11">
    <source>
        <dbReference type="SAM" id="Phobius"/>
    </source>
</evidence>
<dbReference type="GO" id="GO:0008395">
    <property type="term" value="F:steroid hydroxylase activity"/>
    <property type="evidence" value="ECO:0007669"/>
    <property type="project" value="TreeGrafter"/>
</dbReference>
<evidence type="ECO:0000256" key="1">
    <source>
        <dbReference type="ARBA" id="ARBA00001971"/>
    </source>
</evidence>
<keyword evidence="11" id="KW-0472">Membrane</keyword>
<dbReference type="PRINTS" id="PR00385">
    <property type="entry name" value="P450"/>
</dbReference>
<comment type="caution">
    <text evidence="12">The sequence shown here is derived from an EMBL/GenBank/DDBJ whole genome shotgun (WGS) entry which is preliminary data.</text>
</comment>
<dbReference type="InterPro" id="IPR036396">
    <property type="entry name" value="Cyt_P450_sf"/>
</dbReference>
<dbReference type="GO" id="GO:0020037">
    <property type="term" value="F:heme binding"/>
    <property type="evidence" value="ECO:0007669"/>
    <property type="project" value="InterPro"/>
</dbReference>
<evidence type="ECO:0000256" key="5">
    <source>
        <dbReference type="ARBA" id="ARBA00023002"/>
    </source>
</evidence>
<proteinExistence type="inferred from homology"/>
<evidence type="ECO:0000256" key="3">
    <source>
        <dbReference type="ARBA" id="ARBA00022617"/>
    </source>
</evidence>
<dbReference type="AlphaFoldDB" id="A0A3M7RH77"/>
<feature type="transmembrane region" description="Helical" evidence="11">
    <location>
        <begin position="15"/>
        <end position="37"/>
    </location>
</feature>
<accession>A0A3M7RH77</accession>
<dbReference type="FunFam" id="1.10.630.10:FF:000182">
    <property type="entry name" value="Cytochrome P450 3A4"/>
    <property type="match status" value="1"/>
</dbReference>
<keyword evidence="11" id="KW-1133">Transmembrane helix</keyword>
<dbReference type="PANTHER" id="PTHR24302:SF15">
    <property type="entry name" value="FATTY-ACID PEROXYGENASE"/>
    <property type="match status" value="1"/>
</dbReference>
<dbReference type="STRING" id="10195.A0A3M7RH77"/>
<gene>
    <name evidence="12" type="ORF">BpHYR1_031415</name>
</gene>
<keyword evidence="11" id="KW-0812">Transmembrane</keyword>
<organism evidence="12 13">
    <name type="scientific">Brachionus plicatilis</name>
    <name type="common">Marine rotifer</name>
    <name type="synonym">Brachionus muelleri</name>
    <dbReference type="NCBI Taxonomy" id="10195"/>
    <lineage>
        <taxon>Eukaryota</taxon>
        <taxon>Metazoa</taxon>
        <taxon>Spiralia</taxon>
        <taxon>Gnathifera</taxon>
        <taxon>Rotifera</taxon>
        <taxon>Eurotatoria</taxon>
        <taxon>Monogononta</taxon>
        <taxon>Pseudotrocha</taxon>
        <taxon>Ploima</taxon>
        <taxon>Brachionidae</taxon>
        <taxon>Brachionus</taxon>
    </lineage>
</organism>
<comment type="cofactor">
    <cofactor evidence="1 9">
        <name>heme</name>
        <dbReference type="ChEBI" id="CHEBI:30413"/>
    </cofactor>
</comment>
<dbReference type="InterPro" id="IPR001128">
    <property type="entry name" value="Cyt_P450"/>
</dbReference>
<keyword evidence="3 9" id="KW-0349">Heme</keyword>
<dbReference type="InterPro" id="IPR017972">
    <property type="entry name" value="Cyt_P450_CS"/>
</dbReference>
<evidence type="ECO:0000256" key="9">
    <source>
        <dbReference type="PIRSR" id="PIRSR602401-1"/>
    </source>
</evidence>
<dbReference type="PANTHER" id="PTHR24302">
    <property type="entry name" value="CYTOCHROME P450 FAMILY 3"/>
    <property type="match status" value="1"/>
</dbReference>
<keyword evidence="7 10" id="KW-0503">Monooxygenase</keyword>
<comment type="similarity">
    <text evidence="2 10">Belongs to the cytochrome P450 family.</text>
</comment>
<dbReference type="Gene3D" id="1.10.630.10">
    <property type="entry name" value="Cytochrome P450"/>
    <property type="match status" value="1"/>
</dbReference>
<keyword evidence="6 9" id="KW-0408">Iron</keyword>
<dbReference type="OrthoDB" id="2789670at2759"/>
<evidence type="ECO:0000256" key="8">
    <source>
        <dbReference type="ARBA" id="ARBA00043906"/>
    </source>
</evidence>
<dbReference type="Pfam" id="PF00067">
    <property type="entry name" value="p450"/>
    <property type="match status" value="1"/>
</dbReference>
<comment type="function">
    <text evidence="8">Cytochromes P450 are a group of heme-thiolate monooxygenases. They oxidize a variety of structurally unrelated compounds, including steroids, fatty acids, and xenobiotics.</text>
</comment>
<evidence type="ECO:0000256" key="2">
    <source>
        <dbReference type="ARBA" id="ARBA00010617"/>
    </source>
</evidence>
<dbReference type="InterPro" id="IPR002401">
    <property type="entry name" value="Cyt_P450_E_grp-I"/>
</dbReference>
<keyword evidence="13" id="KW-1185">Reference proteome</keyword>
<evidence type="ECO:0000256" key="6">
    <source>
        <dbReference type="ARBA" id="ARBA00023004"/>
    </source>
</evidence>
<evidence type="ECO:0000256" key="10">
    <source>
        <dbReference type="RuleBase" id="RU000461"/>
    </source>
</evidence>
<dbReference type="PRINTS" id="PR00463">
    <property type="entry name" value="EP450I"/>
</dbReference>
<dbReference type="GO" id="GO:0005506">
    <property type="term" value="F:iron ion binding"/>
    <property type="evidence" value="ECO:0007669"/>
    <property type="project" value="InterPro"/>
</dbReference>
<dbReference type="InterPro" id="IPR050705">
    <property type="entry name" value="Cytochrome_P450_3A"/>
</dbReference>
<dbReference type="EMBL" id="REGN01003399">
    <property type="protein sequence ID" value="RNA22794.1"/>
    <property type="molecule type" value="Genomic_DNA"/>
</dbReference>
<dbReference type="PROSITE" id="PS00086">
    <property type="entry name" value="CYTOCHROME_P450"/>
    <property type="match status" value="1"/>
</dbReference>
<feature type="binding site" description="axial binding residue" evidence="9">
    <location>
        <position position="476"/>
    </location>
    <ligand>
        <name>heme</name>
        <dbReference type="ChEBI" id="CHEBI:30413"/>
    </ligand>
    <ligandPart>
        <name>Fe</name>
        <dbReference type="ChEBI" id="CHEBI:18248"/>
    </ligandPart>
</feature>
<dbReference type="Proteomes" id="UP000276133">
    <property type="component" value="Unassembled WGS sequence"/>
</dbReference>
<keyword evidence="4 9" id="KW-0479">Metal-binding</keyword>
<dbReference type="SUPFAM" id="SSF48264">
    <property type="entry name" value="Cytochrome P450"/>
    <property type="match status" value="1"/>
</dbReference>
<evidence type="ECO:0000256" key="4">
    <source>
        <dbReference type="ARBA" id="ARBA00022723"/>
    </source>
</evidence>
<evidence type="ECO:0000256" key="7">
    <source>
        <dbReference type="ARBA" id="ARBA00023033"/>
    </source>
</evidence>
<keyword evidence="5 10" id="KW-0560">Oxidoreductase</keyword>
<protein>
    <submittedName>
        <fullName evidence="12">Cytochrome P450 3A24-like</fullName>
    </submittedName>
</protein>
<reference evidence="12 13" key="1">
    <citation type="journal article" date="2018" name="Sci. Rep.">
        <title>Genomic signatures of local adaptation to the degree of environmental predictability in rotifers.</title>
        <authorList>
            <person name="Franch-Gras L."/>
            <person name="Hahn C."/>
            <person name="Garcia-Roger E.M."/>
            <person name="Carmona M.J."/>
            <person name="Serra M."/>
            <person name="Gomez A."/>
        </authorList>
    </citation>
    <scope>NUCLEOTIDE SEQUENCE [LARGE SCALE GENOMIC DNA]</scope>
    <source>
        <strain evidence="12">HYR1</strain>
    </source>
</reference>
<sequence>MTAWTDLEIIFNVCWSIFISKELLILSLVIYLIRMIWKYQYFKQRGIKTPRHTFIFGNYFDLIKNKNESENVYKWTLQLGKTFGYFEGHSPVLVTSDLEIISEVFIRQFTNFSARKKNPMEGADSRNLNHLMRSSKCRWKRMRSVMNPTFSKQKLENMGPQLIECIDRLINKIKASPKNELSITKVLKKLTMDSLWKCTYGIDMNIQNKPDNEYFEASEKVFSDAYKFKFLKILSIFFPELDPIWIFISNLEIGIKKWIGFKNEPKTLIINKFGKTLKERISNGKANKKDYMQLLIDALDDNERLIKKCDQLNINELEDKHLEKKLTFNEIKANLKMFMLAGYESTSYALSFCFHMLATKKYEQELIYNEIEEFFIDESIVPDIQNVNKLPYLDMFCKEILRIYPISRVARRCVKETMVKGINMTPGLVIRIDHRAIHFDRELWGPVDPNEFFPLRHKEKRNPLSFLAFGIGPRICLGMKFALAQMKLALVECLIKFEIEATNETPQILEFTEGILRTTENDIPILFKSRVDFKRED</sequence>
<evidence type="ECO:0000313" key="12">
    <source>
        <dbReference type="EMBL" id="RNA22794.1"/>
    </source>
</evidence>
<name>A0A3M7RH77_BRAPC</name>
<dbReference type="GO" id="GO:0016705">
    <property type="term" value="F:oxidoreductase activity, acting on paired donors, with incorporation or reduction of molecular oxygen"/>
    <property type="evidence" value="ECO:0007669"/>
    <property type="project" value="InterPro"/>
</dbReference>
<evidence type="ECO:0000313" key="13">
    <source>
        <dbReference type="Proteomes" id="UP000276133"/>
    </source>
</evidence>